<name>A0A918YVK1_9ACTN</name>
<reference evidence="1" key="1">
    <citation type="journal article" date="2014" name="Int. J. Syst. Evol. Microbiol.">
        <title>Complete genome sequence of Corynebacterium casei LMG S-19264T (=DSM 44701T), isolated from a smear-ripened cheese.</title>
        <authorList>
            <consortium name="US DOE Joint Genome Institute (JGI-PGF)"/>
            <person name="Walter F."/>
            <person name="Albersmeier A."/>
            <person name="Kalinowski J."/>
            <person name="Ruckert C."/>
        </authorList>
    </citation>
    <scope>NUCLEOTIDE SEQUENCE</scope>
    <source>
        <strain evidence="1">JCM 4714</strain>
    </source>
</reference>
<evidence type="ECO:0000313" key="1">
    <source>
        <dbReference type="EMBL" id="GHE15430.1"/>
    </source>
</evidence>
<protein>
    <submittedName>
        <fullName evidence="1">Uncharacterized protein</fullName>
    </submittedName>
</protein>
<dbReference type="RefSeq" id="WP_189959372.1">
    <property type="nucleotide sequence ID" value="NZ_BMVG01000063.1"/>
</dbReference>
<dbReference type="Proteomes" id="UP000655443">
    <property type="component" value="Unassembled WGS sequence"/>
</dbReference>
<reference evidence="1" key="2">
    <citation type="submission" date="2020-09" db="EMBL/GenBank/DDBJ databases">
        <authorList>
            <person name="Sun Q."/>
            <person name="Ohkuma M."/>
        </authorList>
    </citation>
    <scope>NUCLEOTIDE SEQUENCE</scope>
    <source>
        <strain evidence="1">JCM 4714</strain>
    </source>
</reference>
<gene>
    <name evidence="1" type="ORF">GCM10010339_90100</name>
</gene>
<proteinExistence type="predicted"/>
<accession>A0A918YVK1</accession>
<evidence type="ECO:0000313" key="2">
    <source>
        <dbReference type="Proteomes" id="UP000655443"/>
    </source>
</evidence>
<dbReference type="AlphaFoldDB" id="A0A918YVK1"/>
<keyword evidence="2" id="KW-1185">Reference proteome</keyword>
<comment type="caution">
    <text evidence="1">The sequence shown here is derived from an EMBL/GenBank/DDBJ whole genome shotgun (WGS) entry which is preliminary data.</text>
</comment>
<sequence>MSFFSKRRTIRLSQHRTADSPFGPIRISYNPGLLTVIALVQGPGMPSVTVVPGRDRGAMSINGQVIPTRRGNDGRWALRRRTRTRTALLGERTYELRPTSLRRARLLRNGTHIAEARGTLRSYASLRDIPGLDARLSWSHGLDPTDVAIGQSMVLAFGAGAPGALSSLASFCLDVFGS</sequence>
<dbReference type="EMBL" id="BMVG01000063">
    <property type="protein sequence ID" value="GHE15430.1"/>
    <property type="molecule type" value="Genomic_DNA"/>
</dbReference>
<organism evidence="1 2">
    <name type="scientific">Streptomyces alanosinicus</name>
    <dbReference type="NCBI Taxonomy" id="68171"/>
    <lineage>
        <taxon>Bacteria</taxon>
        <taxon>Bacillati</taxon>
        <taxon>Actinomycetota</taxon>
        <taxon>Actinomycetes</taxon>
        <taxon>Kitasatosporales</taxon>
        <taxon>Streptomycetaceae</taxon>
        <taxon>Streptomyces</taxon>
    </lineage>
</organism>